<sequence length="316" mass="37814">KKCKEKSQALFQQLEHQYKDEWKCRHQCEDSRECLRKWECPYESEFPESVHIHRRKCRTIWWHCQHTPPCMSTTSCQEKWDSENEWNCKHMTEYGEECQSNWQCLSDPENRNKWQCQNKLTLSYSQSELKACLEKVHQPTQLNDFFTKKCNECGKKGLISSFLLYTKPKKIPKCEIICHLVWAKARGDVFYRVFGRWNCNVNEDHIWDSSYTWVSLQKFVDSSQTGYQAHNFMTNIRWGNLRKSRADTKRNNFQNTQTGLRKHDHVMIKCHICWKSASILCWKRIVGSRDAPLHDRELCEKCRSGNVCVQRNSYFG</sequence>
<keyword evidence="2" id="KW-1185">Reference proteome</keyword>
<dbReference type="EMBL" id="CAJVPW010007484">
    <property type="protein sequence ID" value="CAG8581536.1"/>
    <property type="molecule type" value="Genomic_DNA"/>
</dbReference>
<dbReference type="Proteomes" id="UP000789366">
    <property type="component" value="Unassembled WGS sequence"/>
</dbReference>
<comment type="caution">
    <text evidence="1">The sequence shown here is derived from an EMBL/GenBank/DDBJ whole genome shotgun (WGS) entry which is preliminary data.</text>
</comment>
<organism evidence="1 2">
    <name type="scientific">Cetraspora pellucida</name>
    <dbReference type="NCBI Taxonomy" id="1433469"/>
    <lineage>
        <taxon>Eukaryota</taxon>
        <taxon>Fungi</taxon>
        <taxon>Fungi incertae sedis</taxon>
        <taxon>Mucoromycota</taxon>
        <taxon>Glomeromycotina</taxon>
        <taxon>Glomeromycetes</taxon>
        <taxon>Diversisporales</taxon>
        <taxon>Gigasporaceae</taxon>
        <taxon>Cetraspora</taxon>
    </lineage>
</organism>
<proteinExistence type="predicted"/>
<accession>A0ACA9ME21</accession>
<evidence type="ECO:0000313" key="1">
    <source>
        <dbReference type="EMBL" id="CAG8581536.1"/>
    </source>
</evidence>
<feature type="non-terminal residue" evidence="1">
    <location>
        <position position="1"/>
    </location>
</feature>
<name>A0ACA9ME21_9GLOM</name>
<protein>
    <submittedName>
        <fullName evidence="1">17579_t:CDS:1</fullName>
    </submittedName>
</protein>
<gene>
    <name evidence="1" type="ORF">SPELUC_LOCUS6388</name>
</gene>
<reference evidence="1" key="1">
    <citation type="submission" date="2021-06" db="EMBL/GenBank/DDBJ databases">
        <authorList>
            <person name="Kallberg Y."/>
            <person name="Tangrot J."/>
            <person name="Rosling A."/>
        </authorList>
    </citation>
    <scope>NUCLEOTIDE SEQUENCE</scope>
    <source>
        <strain evidence="1">28 12/20/2015</strain>
    </source>
</reference>
<evidence type="ECO:0000313" key="2">
    <source>
        <dbReference type="Proteomes" id="UP000789366"/>
    </source>
</evidence>